<dbReference type="Proteomes" id="UP000693981">
    <property type="component" value="Unassembled WGS sequence"/>
</dbReference>
<accession>A0A8T1WRG7</accession>
<keyword evidence="4" id="KW-1185">Reference proteome</keyword>
<comment type="caution">
    <text evidence="3">The sequence shown here is derived from an EMBL/GenBank/DDBJ whole genome shotgun (WGS) entry which is preliminary data.</text>
</comment>
<protein>
    <submittedName>
        <fullName evidence="3">von Willebrand factor A domain-containing protein 8</fullName>
    </submittedName>
</protein>
<evidence type="ECO:0000313" key="3">
    <source>
        <dbReference type="EMBL" id="KAG7394319.1"/>
    </source>
</evidence>
<evidence type="ECO:0000256" key="2">
    <source>
        <dbReference type="SAM" id="MobiDB-lite"/>
    </source>
</evidence>
<keyword evidence="1" id="KW-0175">Coiled coil</keyword>
<feature type="region of interest" description="Disordered" evidence="2">
    <location>
        <begin position="1"/>
        <end position="78"/>
    </location>
</feature>
<dbReference type="CDD" id="cd14686">
    <property type="entry name" value="bZIP"/>
    <property type="match status" value="1"/>
</dbReference>
<dbReference type="AlphaFoldDB" id="A0A8T1WRG7"/>
<name>A0A8T1WRG7_9STRA</name>
<evidence type="ECO:0000256" key="1">
    <source>
        <dbReference type="SAM" id="Coils"/>
    </source>
</evidence>
<feature type="coiled-coil region" evidence="1">
    <location>
        <begin position="88"/>
        <end position="122"/>
    </location>
</feature>
<evidence type="ECO:0000313" key="4">
    <source>
        <dbReference type="Proteomes" id="UP000693981"/>
    </source>
</evidence>
<feature type="compositionally biased region" description="Polar residues" evidence="2">
    <location>
        <begin position="1"/>
        <end position="14"/>
    </location>
</feature>
<organism evidence="3 4">
    <name type="scientific">Phytophthora boehmeriae</name>
    <dbReference type="NCBI Taxonomy" id="109152"/>
    <lineage>
        <taxon>Eukaryota</taxon>
        <taxon>Sar</taxon>
        <taxon>Stramenopiles</taxon>
        <taxon>Oomycota</taxon>
        <taxon>Peronosporomycetes</taxon>
        <taxon>Peronosporales</taxon>
        <taxon>Peronosporaceae</taxon>
        <taxon>Phytophthora</taxon>
    </lineage>
</organism>
<sequence>MQTGQSSGPEQQPTRVLLEAFQQTEVLSSRKRSSPNEDAPKEMLSSTPTAGRTTSTRDLRRKPLRRTQSSDANDLLRERNRIHQATYKLKQKKLVQDLETSIQKLRDEIQQFKVQRQVLSIKVSTSTTVWSVVTEYFRLFRNGIESSNSATDPPATLGSQHYSKELVQRNFLQQTMTPDVTDGTVRGIDAFIKGWKLVSLYHGDIDIRLVNLSIDAGDSLIATTKGTHSINESTLRFAFPHLVSNGGGEQLSSLAARMVGQKLEVQGSVLLNGMPI</sequence>
<reference evidence="3" key="1">
    <citation type="submission" date="2021-02" db="EMBL/GenBank/DDBJ databases">
        <authorList>
            <person name="Palmer J.M."/>
        </authorList>
    </citation>
    <scope>NUCLEOTIDE SEQUENCE</scope>
    <source>
        <strain evidence="3">SCRP23</strain>
    </source>
</reference>
<feature type="compositionally biased region" description="Polar residues" evidence="2">
    <location>
        <begin position="44"/>
        <end position="56"/>
    </location>
</feature>
<proteinExistence type="predicted"/>
<gene>
    <name evidence="3" type="primary">VWA8_1</name>
    <name evidence="3" type="ORF">PHYBOEH_005364</name>
</gene>
<dbReference type="EMBL" id="JAGDFL010000280">
    <property type="protein sequence ID" value="KAG7394319.1"/>
    <property type="molecule type" value="Genomic_DNA"/>
</dbReference>